<dbReference type="Gene3D" id="2.60.300.12">
    <property type="entry name" value="HesB-like domain"/>
    <property type="match status" value="1"/>
</dbReference>
<dbReference type="RefSeq" id="WP_061101984.1">
    <property type="nucleotide sequence ID" value="NZ_CAXUJS010000001.1"/>
</dbReference>
<dbReference type="AlphaFoldDB" id="A0A135YN96"/>
<evidence type="ECO:0000313" key="1">
    <source>
        <dbReference type="EMBL" id="KXI10844.1"/>
    </source>
</evidence>
<dbReference type="EMBL" id="LSQZ01000085">
    <property type="protein sequence ID" value="KXI10844.1"/>
    <property type="molecule type" value="Genomic_DNA"/>
</dbReference>
<evidence type="ECO:0008006" key="3">
    <source>
        <dbReference type="Google" id="ProtNLM"/>
    </source>
</evidence>
<dbReference type="InterPro" id="IPR035903">
    <property type="entry name" value="HesB-like_dom_sf"/>
</dbReference>
<dbReference type="eggNOG" id="COG0316">
    <property type="taxonomic scope" value="Bacteria"/>
</dbReference>
<dbReference type="PATRIC" id="fig|1261.5.peg.1591"/>
<evidence type="ECO:0000313" key="2">
    <source>
        <dbReference type="Proteomes" id="UP000070326"/>
    </source>
</evidence>
<dbReference type="SUPFAM" id="SSF89360">
    <property type="entry name" value="HesB-like domain"/>
    <property type="match status" value="1"/>
</dbReference>
<sequence length="106" mass="11445">MKVEAAQTALDVLREILEEQADKPTSIRMYFAGAACSGPSFGLALDDKKPSDVACMVEELEFVMDAQEYDQFGDMLIQDIGGGFRVIPEKLKDMESGCSGCSGGCH</sequence>
<dbReference type="Proteomes" id="UP000070326">
    <property type="component" value="Unassembled WGS sequence"/>
</dbReference>
<organism evidence="1 2">
    <name type="scientific">Peptostreptococcus anaerobius</name>
    <dbReference type="NCBI Taxonomy" id="1261"/>
    <lineage>
        <taxon>Bacteria</taxon>
        <taxon>Bacillati</taxon>
        <taxon>Bacillota</taxon>
        <taxon>Clostridia</taxon>
        <taxon>Peptostreptococcales</taxon>
        <taxon>Peptostreptococcaceae</taxon>
        <taxon>Peptostreptococcus</taxon>
    </lineage>
</organism>
<proteinExistence type="predicted"/>
<comment type="caution">
    <text evidence="1">The sequence shown here is derived from an EMBL/GenBank/DDBJ whole genome shotgun (WGS) entry which is preliminary data.</text>
</comment>
<protein>
    <recommendedName>
        <fullName evidence="3">HesB-like selenoprotein</fullName>
    </recommendedName>
</protein>
<dbReference type="STRING" id="1261.HMPREF3195_01586"/>
<accession>A0A135YN96</accession>
<gene>
    <name evidence="1" type="ORF">HMPREF3195_01586</name>
</gene>
<reference evidence="1 2" key="1">
    <citation type="submission" date="2016-02" db="EMBL/GenBank/DDBJ databases">
        <authorList>
            <person name="Wen L."/>
            <person name="He K."/>
            <person name="Yang H."/>
        </authorList>
    </citation>
    <scope>NUCLEOTIDE SEQUENCE [LARGE SCALE GENOMIC DNA]</scope>
    <source>
        <strain evidence="1 2">MJR8628A</strain>
    </source>
</reference>
<name>A0A135YN96_9FIRM</name>